<feature type="region of interest" description="Disordered" evidence="1">
    <location>
        <begin position="186"/>
        <end position="409"/>
    </location>
</feature>
<feature type="compositionally biased region" description="Acidic residues" evidence="1">
    <location>
        <begin position="78"/>
        <end position="87"/>
    </location>
</feature>
<feature type="compositionally biased region" description="Low complexity" evidence="1">
    <location>
        <begin position="606"/>
        <end position="619"/>
    </location>
</feature>
<dbReference type="KEGG" id="soe:110787649"/>
<feature type="compositionally biased region" description="Acidic residues" evidence="1">
    <location>
        <begin position="368"/>
        <end position="377"/>
    </location>
</feature>
<feature type="compositionally biased region" description="Polar residues" evidence="1">
    <location>
        <begin position="582"/>
        <end position="595"/>
    </location>
</feature>
<feature type="compositionally biased region" description="Polar residues" evidence="1">
    <location>
        <begin position="29"/>
        <end position="41"/>
    </location>
</feature>
<evidence type="ECO:0000313" key="3">
    <source>
        <dbReference type="RefSeq" id="XP_021847971.2"/>
    </source>
</evidence>
<dbReference type="PANTHER" id="PTHR36005">
    <property type="entry name" value="DNA LIGASE-LIKE PROTEIN"/>
    <property type="match status" value="1"/>
</dbReference>
<accession>A0A9R0IEQ1</accession>
<dbReference type="GeneID" id="110787649"/>
<reference evidence="2" key="1">
    <citation type="journal article" date="2021" name="Nat. Commun.">
        <title>Genomic analyses provide insights into spinach domestication and the genetic basis of agronomic traits.</title>
        <authorList>
            <person name="Cai X."/>
            <person name="Sun X."/>
            <person name="Xu C."/>
            <person name="Sun H."/>
            <person name="Wang X."/>
            <person name="Ge C."/>
            <person name="Zhang Z."/>
            <person name="Wang Q."/>
            <person name="Fei Z."/>
            <person name="Jiao C."/>
            <person name="Wang Q."/>
        </authorList>
    </citation>
    <scope>NUCLEOTIDE SEQUENCE [LARGE SCALE GENOMIC DNA]</scope>
    <source>
        <strain evidence="2">cv. Varoflay</strain>
    </source>
</reference>
<feature type="compositionally biased region" description="Basic and acidic residues" evidence="1">
    <location>
        <begin position="454"/>
        <end position="463"/>
    </location>
</feature>
<feature type="compositionally biased region" description="Basic residues" evidence="1">
    <location>
        <begin position="125"/>
        <end position="137"/>
    </location>
</feature>
<organism evidence="2 3">
    <name type="scientific">Spinacia oleracea</name>
    <name type="common">Spinach</name>
    <dbReference type="NCBI Taxonomy" id="3562"/>
    <lineage>
        <taxon>Eukaryota</taxon>
        <taxon>Viridiplantae</taxon>
        <taxon>Streptophyta</taxon>
        <taxon>Embryophyta</taxon>
        <taxon>Tracheophyta</taxon>
        <taxon>Spermatophyta</taxon>
        <taxon>Magnoliopsida</taxon>
        <taxon>eudicotyledons</taxon>
        <taxon>Gunneridae</taxon>
        <taxon>Pentapetalae</taxon>
        <taxon>Caryophyllales</taxon>
        <taxon>Chenopodiaceae</taxon>
        <taxon>Chenopodioideae</taxon>
        <taxon>Anserineae</taxon>
        <taxon>Spinacia</taxon>
    </lineage>
</organism>
<feature type="compositionally biased region" description="Basic and acidic residues" evidence="1">
    <location>
        <begin position="233"/>
        <end position="254"/>
    </location>
</feature>
<evidence type="ECO:0000313" key="2">
    <source>
        <dbReference type="Proteomes" id="UP000813463"/>
    </source>
</evidence>
<sequence length="704" mass="79393">MDTEDEIDQLLLSQSDQIPKPKRLKKTDSIANNIPTCSAPSNEFDKLDKGDESDGLDPLFGDPNQFSAKRVLEFDGFGSEDDPDFEENEKKNEATKKRQSSVEIHGAKEKKRRVKSDVVKNKSLISHRKEKKERKARSNQQADFQRVMRDMKGVGFKPVPMVEKSISSVLEKIRKRKMEVSKKWAYFTQEDEDEDEGKGNKDGGVEKFEAKEVEGVEKDEDKENGDVENNWAKNDEGVEKDQAKDGEGIEKDEAIASPIKTSEDKTEASDEQTSDANASVDEIQESFRAPINDTEELLLDSERINSQDDELIESSCPVAPSMKLKWDSAVNDDMSSSDEESDKENTDPHPKHTSSTATGDPVKHFLDEEALEDDSDDGLLHSQGQDEEDNSDTEDNCDYIATDVKEKPIDGEMRNQLHQQWEQQHDESVTKRLLQKLKYGTKEREPSISDDEDAYKTEDEQGVSDKDVPYMCASRVTAKKLKQMIPQMFTDKDDVYVSSDDEETEKLLSKQCLLQKVEMDRQPKFVVDETSGEVFGRIKKLNVIPETKKKAKQPSIFDALLHKGSSSNSSKSSFLRRASSHPVPSSHRQGSNTGKSFIFGRDDSNSRSSMSSLEDSLNLGQKDSQQKKNTCAKFTSSQTKWTTQHTEITSETDNTTSLFDILSSSSVETTHDTRDNAVDQQAVFAAFKSVKKQVKIERRSYQGP</sequence>
<feature type="region of interest" description="Disordered" evidence="1">
    <location>
        <begin position="562"/>
        <end position="629"/>
    </location>
</feature>
<feature type="region of interest" description="Disordered" evidence="1">
    <location>
        <begin position="437"/>
        <end position="463"/>
    </location>
</feature>
<name>A0A9R0IEQ1_SPIOL</name>
<gene>
    <name evidence="3" type="primary">LOC110787649</name>
</gene>
<feature type="compositionally biased region" description="Acidic residues" evidence="1">
    <location>
        <begin position="385"/>
        <end position="397"/>
    </location>
</feature>
<dbReference type="AlphaFoldDB" id="A0A9R0IEQ1"/>
<keyword evidence="2" id="KW-1185">Reference proteome</keyword>
<feature type="compositionally biased region" description="Low complexity" evidence="1">
    <location>
        <begin position="565"/>
        <end position="577"/>
    </location>
</feature>
<proteinExistence type="predicted"/>
<feature type="region of interest" description="Disordered" evidence="1">
    <location>
        <begin position="1"/>
        <end position="147"/>
    </location>
</feature>
<dbReference type="RefSeq" id="XP_021847971.2">
    <property type="nucleotide sequence ID" value="XM_021992279.2"/>
</dbReference>
<feature type="compositionally biased region" description="Basic and acidic residues" evidence="1">
    <location>
        <begin position="43"/>
        <end position="52"/>
    </location>
</feature>
<reference evidence="3" key="2">
    <citation type="submission" date="2025-08" db="UniProtKB">
        <authorList>
            <consortium name="RefSeq"/>
        </authorList>
    </citation>
    <scope>IDENTIFICATION</scope>
    <source>
        <tissue evidence="3">Leaf</tissue>
    </source>
</reference>
<evidence type="ECO:0000256" key="1">
    <source>
        <dbReference type="SAM" id="MobiDB-lite"/>
    </source>
</evidence>
<feature type="compositionally biased region" description="Basic and acidic residues" evidence="1">
    <location>
        <begin position="197"/>
        <end position="225"/>
    </location>
</feature>
<dbReference type="PANTHER" id="PTHR36005:SF1">
    <property type="entry name" value="DNA LIGASE-LIKE PROTEIN"/>
    <property type="match status" value="1"/>
</dbReference>
<protein>
    <submittedName>
        <fullName evidence="3">Uncharacterized protein</fullName>
    </submittedName>
</protein>
<dbReference type="Proteomes" id="UP000813463">
    <property type="component" value="Chromosome 3"/>
</dbReference>